<accession>A0A422NEJ2</accession>
<feature type="compositionally biased region" description="Basic and acidic residues" evidence="5">
    <location>
        <begin position="14"/>
        <end position="26"/>
    </location>
</feature>
<proteinExistence type="inferred from homology"/>
<dbReference type="GO" id="GO:0046872">
    <property type="term" value="F:metal ion binding"/>
    <property type="evidence" value="ECO:0007669"/>
    <property type="project" value="UniProtKB-KW"/>
</dbReference>
<dbReference type="SMART" id="SM00156">
    <property type="entry name" value="PP2Ac"/>
    <property type="match status" value="1"/>
</dbReference>
<dbReference type="GO" id="GO:0004722">
    <property type="term" value="F:protein serine/threonine phosphatase activity"/>
    <property type="evidence" value="ECO:0007669"/>
    <property type="project" value="UniProtKB-EC"/>
</dbReference>
<dbReference type="Pfam" id="PF00149">
    <property type="entry name" value="Metallophos"/>
    <property type="match status" value="1"/>
</dbReference>
<dbReference type="PANTHER" id="PTHR45619">
    <property type="entry name" value="SERINE/THREONINE-PROTEIN PHOSPHATASE PP2A-RELATED"/>
    <property type="match status" value="1"/>
</dbReference>
<sequence length="601" mass="66060">MKFFPKWDKKKKQKEKDAASAEERARRNGNGEAGLENTINVRLSLERHGGLDNCCIAEVTELPLSDIISLSRDFRELLCEFPDFTSKKQFVTSLKSIASEMIQKEFAVNTVDPAIGQLAFVQRLLKEPPPVRTRLALAVLRFCGVVELELENEEIMRGTGFLEALRGGGAANEAQPPQASGSSMLLKPVSPAADFSVAKIYHQLITVNELPSLEEMGELISRTTKLLREESNIVTLSIPCIVVGDIHGQWRDLVDSIIAAGGPLDVDKHTATHPEEEDVEVVGRRNYLFLGDYVDRGPHSLHCLTLLFASKLLAPDRVFLLRGNHESSETNSKYGFLQECFEHYPLSSGDNESDRESVDLEWGLPEHPIWVLANEAFLSLPLCAVVTGPNPTPDKAKNPLSTSCRERVAICAMHGGLSPFVSNSLDGILAIDRFREIEDGPLADITWADPITAEPSEGPSEGNGNCTEGAGRQAQRLVRHCVPFNYNDPVPAPIPSVTKGYVFSARGRGHNFGEDVTLQFLSENRLSFLVRAHQCVQEGYQWQHQNRILTLFSAPNYCGLGNKGAILILHASGEPELVQFEALESEVAPGGLPAPLPPKSF</sequence>
<evidence type="ECO:0000256" key="1">
    <source>
        <dbReference type="ARBA" id="ARBA00022723"/>
    </source>
</evidence>
<dbReference type="EMBL" id="MKKU01000701">
    <property type="protein sequence ID" value="RNF03878.1"/>
    <property type="molecule type" value="Genomic_DNA"/>
</dbReference>
<evidence type="ECO:0000313" key="8">
    <source>
        <dbReference type="Proteomes" id="UP000284403"/>
    </source>
</evidence>
<keyword evidence="3" id="KW-0464">Manganese</keyword>
<evidence type="ECO:0000313" key="7">
    <source>
        <dbReference type="EMBL" id="RNF03878.1"/>
    </source>
</evidence>
<dbReference type="InterPro" id="IPR047129">
    <property type="entry name" value="PPA2-like"/>
</dbReference>
<gene>
    <name evidence="7" type="ORF">Tco025E_08064</name>
</gene>
<dbReference type="SUPFAM" id="SSF56300">
    <property type="entry name" value="Metallo-dependent phosphatases"/>
    <property type="match status" value="1"/>
</dbReference>
<comment type="catalytic activity">
    <reaction evidence="4">
        <text>O-phospho-L-threonyl-[protein] + H2O = L-threonyl-[protein] + phosphate</text>
        <dbReference type="Rhea" id="RHEA:47004"/>
        <dbReference type="Rhea" id="RHEA-COMP:11060"/>
        <dbReference type="Rhea" id="RHEA-COMP:11605"/>
        <dbReference type="ChEBI" id="CHEBI:15377"/>
        <dbReference type="ChEBI" id="CHEBI:30013"/>
        <dbReference type="ChEBI" id="CHEBI:43474"/>
        <dbReference type="ChEBI" id="CHEBI:61977"/>
        <dbReference type="EC" id="3.1.3.16"/>
    </reaction>
</comment>
<dbReference type="PROSITE" id="PS00125">
    <property type="entry name" value="SER_THR_PHOSPHATASE"/>
    <property type="match status" value="1"/>
</dbReference>
<evidence type="ECO:0000256" key="4">
    <source>
        <dbReference type="RuleBase" id="RU004273"/>
    </source>
</evidence>
<evidence type="ECO:0000256" key="5">
    <source>
        <dbReference type="SAM" id="MobiDB-lite"/>
    </source>
</evidence>
<evidence type="ECO:0000256" key="2">
    <source>
        <dbReference type="ARBA" id="ARBA00022801"/>
    </source>
</evidence>
<dbReference type="AlphaFoldDB" id="A0A422NEJ2"/>
<dbReference type="PRINTS" id="PR00114">
    <property type="entry name" value="STPHPHTASE"/>
</dbReference>
<organism evidence="7 8">
    <name type="scientific">Trypanosoma conorhini</name>
    <dbReference type="NCBI Taxonomy" id="83891"/>
    <lineage>
        <taxon>Eukaryota</taxon>
        <taxon>Discoba</taxon>
        <taxon>Euglenozoa</taxon>
        <taxon>Kinetoplastea</taxon>
        <taxon>Metakinetoplastina</taxon>
        <taxon>Trypanosomatida</taxon>
        <taxon>Trypanosomatidae</taxon>
        <taxon>Trypanosoma</taxon>
    </lineage>
</organism>
<feature type="domain" description="Serine/threonine specific protein phosphatases" evidence="6">
    <location>
        <begin position="321"/>
        <end position="326"/>
    </location>
</feature>
<keyword evidence="1" id="KW-0479">Metal-binding</keyword>
<dbReference type="OrthoDB" id="251965at2759"/>
<keyword evidence="8" id="KW-1185">Reference proteome</keyword>
<dbReference type="Proteomes" id="UP000284403">
    <property type="component" value="Unassembled WGS sequence"/>
</dbReference>
<feature type="region of interest" description="Disordered" evidence="5">
    <location>
        <begin position="1"/>
        <end position="32"/>
    </location>
</feature>
<comment type="similarity">
    <text evidence="4">Belongs to the PPP phosphatase family.</text>
</comment>
<comment type="caution">
    <text evidence="7">The sequence shown here is derived from an EMBL/GenBank/DDBJ whole genome shotgun (WGS) entry which is preliminary data.</text>
</comment>
<name>A0A422NEJ2_9TRYP</name>
<evidence type="ECO:0000256" key="3">
    <source>
        <dbReference type="ARBA" id="ARBA00023211"/>
    </source>
</evidence>
<protein>
    <recommendedName>
        <fullName evidence="4">Serine/threonine-protein phosphatase</fullName>
        <ecNumber evidence="4">3.1.3.16</ecNumber>
    </recommendedName>
</protein>
<dbReference type="InterPro" id="IPR006186">
    <property type="entry name" value="Ser/Thr-sp_prot-phosphatase"/>
</dbReference>
<dbReference type="InterPro" id="IPR029052">
    <property type="entry name" value="Metallo-depent_PP-like"/>
</dbReference>
<dbReference type="GeneID" id="40321675"/>
<keyword evidence="2 4" id="KW-0378">Hydrolase</keyword>
<evidence type="ECO:0000259" key="6">
    <source>
        <dbReference type="PROSITE" id="PS00125"/>
    </source>
</evidence>
<dbReference type="Gene3D" id="3.60.21.10">
    <property type="match status" value="1"/>
</dbReference>
<dbReference type="EC" id="3.1.3.16" evidence="4"/>
<dbReference type="RefSeq" id="XP_029224932.1">
    <property type="nucleotide sequence ID" value="XM_029374921.1"/>
</dbReference>
<reference evidence="7 8" key="1">
    <citation type="journal article" date="2018" name="BMC Genomics">
        <title>Genomic comparison of Trypanosoma conorhini and Trypanosoma rangeli to Trypanosoma cruzi strains of high and low virulence.</title>
        <authorList>
            <person name="Bradwell K.R."/>
            <person name="Koparde V.N."/>
            <person name="Matveyev A.V."/>
            <person name="Serrano M.G."/>
            <person name="Alves J.M."/>
            <person name="Parikh H."/>
            <person name="Huang B."/>
            <person name="Lee V."/>
            <person name="Espinosa-Alvarez O."/>
            <person name="Ortiz P.A."/>
            <person name="Costa-Martins A.G."/>
            <person name="Teixeira M.M."/>
            <person name="Buck G.A."/>
        </authorList>
    </citation>
    <scope>NUCLEOTIDE SEQUENCE [LARGE SCALE GENOMIC DNA]</scope>
    <source>
        <strain evidence="7 8">025E</strain>
    </source>
</reference>
<dbReference type="InterPro" id="IPR004843">
    <property type="entry name" value="Calcineurin-like_PHP"/>
</dbReference>